<evidence type="ECO:0000313" key="7">
    <source>
        <dbReference type="EMBL" id="CAG9814760.1"/>
    </source>
</evidence>
<dbReference type="SMART" id="SM00355">
    <property type="entry name" value="ZnF_C2H2"/>
    <property type="match status" value="15"/>
</dbReference>
<dbReference type="AlphaFoldDB" id="A0A9N9SCS5"/>
<dbReference type="GO" id="GO:0008270">
    <property type="term" value="F:zinc ion binding"/>
    <property type="evidence" value="ECO:0007669"/>
    <property type="project" value="UniProtKB-KW"/>
</dbReference>
<protein>
    <recommendedName>
        <fullName evidence="6">C2H2-type domain-containing protein</fullName>
    </recommendedName>
</protein>
<dbReference type="OrthoDB" id="6780556at2759"/>
<reference evidence="7" key="1">
    <citation type="submission" date="2022-01" db="EMBL/GenBank/DDBJ databases">
        <authorList>
            <person name="King R."/>
        </authorList>
    </citation>
    <scope>NUCLEOTIDE SEQUENCE</scope>
</reference>
<evidence type="ECO:0000256" key="4">
    <source>
        <dbReference type="ARBA" id="ARBA00022833"/>
    </source>
</evidence>
<dbReference type="Proteomes" id="UP001153737">
    <property type="component" value="Chromosome 11"/>
</dbReference>
<accession>A0A9N9SCS5</accession>
<dbReference type="PROSITE" id="PS00028">
    <property type="entry name" value="ZINC_FINGER_C2H2_1"/>
    <property type="match status" value="2"/>
</dbReference>
<dbReference type="InterPro" id="IPR036236">
    <property type="entry name" value="Znf_C2H2_sf"/>
</dbReference>
<dbReference type="PANTHER" id="PTHR24379:SF121">
    <property type="entry name" value="C2H2-TYPE DOMAIN-CONTAINING PROTEIN"/>
    <property type="match status" value="1"/>
</dbReference>
<keyword evidence="1" id="KW-0479">Metal-binding</keyword>
<feature type="domain" description="C2H2-type" evidence="6">
    <location>
        <begin position="70"/>
        <end position="98"/>
    </location>
</feature>
<feature type="domain" description="C2H2-type" evidence="6">
    <location>
        <begin position="154"/>
        <end position="181"/>
    </location>
</feature>
<dbReference type="EMBL" id="OU896717">
    <property type="protein sequence ID" value="CAG9814760.1"/>
    <property type="molecule type" value="Genomic_DNA"/>
</dbReference>
<feature type="domain" description="C2H2-type" evidence="6">
    <location>
        <begin position="399"/>
        <end position="427"/>
    </location>
</feature>
<dbReference type="Gene3D" id="3.30.160.60">
    <property type="entry name" value="Classic Zinc Finger"/>
    <property type="match status" value="6"/>
</dbReference>
<dbReference type="SUPFAM" id="SSF57667">
    <property type="entry name" value="beta-beta-alpha zinc fingers"/>
    <property type="match status" value="1"/>
</dbReference>
<evidence type="ECO:0000256" key="1">
    <source>
        <dbReference type="ARBA" id="ARBA00022723"/>
    </source>
</evidence>
<evidence type="ECO:0000256" key="5">
    <source>
        <dbReference type="PROSITE-ProRule" id="PRU00042"/>
    </source>
</evidence>
<evidence type="ECO:0000256" key="2">
    <source>
        <dbReference type="ARBA" id="ARBA00022737"/>
    </source>
</evidence>
<sequence length="523" mass="62461">MCSYSPETKTTDCYKCTYETEDKLDMKAHLKSHLPKRRYINGIQDDRGTFYKCPQDNCLFISLNTHGKKINCFTCGEVFDSIQAYRRHTRLKHKERDSYKCNACPFLSEEWSKYERHVAKHKDKVLQCRFCPHKTRYKRDLVKHQHAHKQNQVYNCHDCSYSTKVKQRLKKHMLVHMSDSRSIWYKCGKESSVVRLEGALKLLSKMCSYSPETKTTHCYKCTYETKDKLDLKAHLKSHLPKLRYHGIRGDRGNFYKCPQENCLFISRNHTNIIVAHSKTHGKKIHCFICGEICESYEAYRRHIRQEHKVGDSYKCYACPFLSKRRDQYKRHVVKHNGQLLQCHSCSYETRYKKNMCKHQYLHSSNEVYYCHNCSYSTKVKAALRIHVLVHMSLSRSVLFKCEKCEFSTKYHTCLQKHRKRIHSQNPQYTCDFCQDKFKYERLRRLHILQFHGPNDEVRKKYIKQCPNCDYETYNVGYLKKHIEIVHGTADGNAFIQCKKCDFESVYDSSVRNHFKRKHAKRKK</sequence>
<gene>
    <name evidence="7" type="ORF">PHAECO_LOCUS2599</name>
</gene>
<proteinExistence type="predicted"/>
<organism evidence="7 8">
    <name type="scientific">Phaedon cochleariae</name>
    <name type="common">Mustard beetle</name>
    <dbReference type="NCBI Taxonomy" id="80249"/>
    <lineage>
        <taxon>Eukaryota</taxon>
        <taxon>Metazoa</taxon>
        <taxon>Ecdysozoa</taxon>
        <taxon>Arthropoda</taxon>
        <taxon>Hexapoda</taxon>
        <taxon>Insecta</taxon>
        <taxon>Pterygota</taxon>
        <taxon>Neoptera</taxon>
        <taxon>Endopterygota</taxon>
        <taxon>Coleoptera</taxon>
        <taxon>Polyphaga</taxon>
        <taxon>Cucujiformia</taxon>
        <taxon>Chrysomeloidea</taxon>
        <taxon>Chrysomelidae</taxon>
        <taxon>Chrysomelinae</taxon>
        <taxon>Chrysomelini</taxon>
        <taxon>Phaedon</taxon>
    </lineage>
</organism>
<reference evidence="7" key="2">
    <citation type="submission" date="2022-10" db="EMBL/GenBank/DDBJ databases">
        <authorList>
            <consortium name="ENA_rothamsted_submissions"/>
            <consortium name="culmorum"/>
            <person name="King R."/>
        </authorList>
    </citation>
    <scope>NUCLEOTIDE SEQUENCE</scope>
</reference>
<name>A0A9N9SCS5_PHACE</name>
<keyword evidence="8" id="KW-1185">Reference proteome</keyword>
<evidence type="ECO:0000259" key="6">
    <source>
        <dbReference type="PROSITE" id="PS50157"/>
    </source>
</evidence>
<keyword evidence="3 5" id="KW-0863">Zinc-finger</keyword>
<evidence type="ECO:0000313" key="8">
    <source>
        <dbReference type="Proteomes" id="UP001153737"/>
    </source>
</evidence>
<dbReference type="PROSITE" id="PS50157">
    <property type="entry name" value="ZINC_FINGER_C2H2_2"/>
    <property type="match status" value="3"/>
</dbReference>
<keyword evidence="2" id="KW-0677">Repeat</keyword>
<dbReference type="PANTHER" id="PTHR24379">
    <property type="entry name" value="KRAB AND ZINC FINGER DOMAIN-CONTAINING"/>
    <property type="match status" value="1"/>
</dbReference>
<keyword evidence="4" id="KW-0862">Zinc</keyword>
<dbReference type="InterPro" id="IPR013087">
    <property type="entry name" value="Znf_C2H2_type"/>
</dbReference>
<evidence type="ECO:0000256" key="3">
    <source>
        <dbReference type="ARBA" id="ARBA00022771"/>
    </source>
</evidence>